<evidence type="ECO:0000313" key="2">
    <source>
        <dbReference type="Proteomes" id="UP000054526"/>
    </source>
</evidence>
<reference evidence="1 2" key="1">
    <citation type="submission" date="2014-12" db="EMBL/GenBank/DDBJ databases">
        <title>Draft genome sequence of Cohnella kolymensis strain B-2846.</title>
        <authorList>
            <person name="Karlyshev A.V."/>
            <person name="Kudryashova E.B."/>
        </authorList>
    </citation>
    <scope>NUCLEOTIDE SEQUENCE [LARGE SCALE GENOMIC DNA]</scope>
    <source>
        <strain evidence="1 2">VKM B-2846</strain>
    </source>
</reference>
<accession>A0ABR5A3L8</accession>
<name>A0ABR5A3L8_9BACL</name>
<evidence type="ECO:0008006" key="3">
    <source>
        <dbReference type="Google" id="ProtNLM"/>
    </source>
</evidence>
<protein>
    <recommendedName>
        <fullName evidence="3">ATP-grasp domain-containing protein</fullName>
    </recommendedName>
</protein>
<dbReference type="Proteomes" id="UP000054526">
    <property type="component" value="Unassembled WGS sequence"/>
</dbReference>
<dbReference type="Gene3D" id="3.30.470.20">
    <property type="entry name" value="ATP-grasp fold, B domain"/>
    <property type="match status" value="1"/>
</dbReference>
<evidence type="ECO:0000313" key="1">
    <source>
        <dbReference type="EMBL" id="KIL35641.1"/>
    </source>
</evidence>
<dbReference type="InterPro" id="IPR026838">
    <property type="entry name" value="YheC/D"/>
</dbReference>
<gene>
    <name evidence="1" type="ORF">SD71_12120</name>
</gene>
<comment type="caution">
    <text evidence="1">The sequence shown here is derived from an EMBL/GenBank/DDBJ whole genome shotgun (WGS) entry which is preliminary data.</text>
</comment>
<sequence length="346" mass="39719">MQANKEAGTTLFFFTADEVDFSEEEITGIYFNDKEKKWDKKLFPFPDVIYVRGGGGVTDQLLKKFDELGIKRVNPIRAFNKGEVYEHLYQVKNVRPHLPPSVNVDNSSEIKNTIFKYGKVYVKAHRGRKGLQVMRVEKLPNNSGYQYSYSIIGRLVRGKASNTEQLLKKITTFFGDKKVIVQRAIDLVKIGDNRLVDFRAEVQRNRNNEIDIVGINVRVGRSNAPITTHSSAYRYEDYLPKLFPRYTAKQLKVLKKDIKDFLHKVYSGVEKKYGKFGEIGIDFAIDTKGKIWLIECNAQSAKVSIVKAYGAKAQRVFLNPLEYAKTIAKSNRNHSSHHYSRGYRSN</sequence>
<keyword evidence="2" id="KW-1185">Reference proteome</keyword>
<proteinExistence type="predicted"/>
<organism evidence="1 2">
    <name type="scientific">Cohnella kolymensis</name>
    <dbReference type="NCBI Taxonomy" id="1590652"/>
    <lineage>
        <taxon>Bacteria</taxon>
        <taxon>Bacillati</taxon>
        <taxon>Bacillota</taxon>
        <taxon>Bacilli</taxon>
        <taxon>Bacillales</taxon>
        <taxon>Paenibacillaceae</taxon>
        <taxon>Cohnella</taxon>
    </lineage>
</organism>
<dbReference type="SUPFAM" id="SSF56059">
    <property type="entry name" value="Glutathione synthetase ATP-binding domain-like"/>
    <property type="match status" value="1"/>
</dbReference>
<dbReference type="EMBL" id="JXAL01000017">
    <property type="protein sequence ID" value="KIL35641.1"/>
    <property type="molecule type" value="Genomic_DNA"/>
</dbReference>
<dbReference type="Pfam" id="PF14398">
    <property type="entry name" value="ATPgrasp_YheCD"/>
    <property type="match status" value="1"/>
</dbReference>